<dbReference type="Pfam" id="PF10502">
    <property type="entry name" value="Peptidase_S26"/>
    <property type="match status" value="1"/>
</dbReference>
<dbReference type="InterPro" id="IPR000223">
    <property type="entry name" value="Pept_S26A_signal_pept_1"/>
</dbReference>
<comment type="catalytic activity">
    <reaction evidence="3">
        <text>Cleavage of hydrophobic, N-terminal signal or leader sequences from secreted and periplasmic proteins.</text>
        <dbReference type="EC" id="3.4.21.89"/>
    </reaction>
</comment>
<dbReference type="Gene3D" id="2.10.109.10">
    <property type="entry name" value="Umud Fragment, subunit A"/>
    <property type="match status" value="1"/>
</dbReference>
<dbReference type="NCBIfam" id="TIGR02227">
    <property type="entry name" value="sigpep_I_bact"/>
    <property type="match status" value="1"/>
</dbReference>
<organism evidence="5 6">
    <name type="scientific">Acidithiobacillus thiooxidans ATCC 19377</name>
    <dbReference type="NCBI Taxonomy" id="637390"/>
    <lineage>
        <taxon>Bacteria</taxon>
        <taxon>Pseudomonadati</taxon>
        <taxon>Pseudomonadota</taxon>
        <taxon>Acidithiobacillia</taxon>
        <taxon>Acidithiobacillales</taxon>
        <taxon>Acidithiobacillaceae</taxon>
        <taxon>Acidithiobacillus</taxon>
    </lineage>
</organism>
<gene>
    <name evidence="5" type="primary">lepB2</name>
    <name evidence="5" type="ORF">DLNHIDIE_01802</name>
</gene>
<keyword evidence="3" id="KW-0645">Protease</keyword>
<dbReference type="EC" id="3.4.21.89" evidence="3"/>
<comment type="subcellular location">
    <subcellularLocation>
        <location evidence="3">Membrane</location>
        <topology evidence="3">Single-pass type II membrane protein</topology>
    </subcellularLocation>
</comment>
<evidence type="ECO:0000256" key="1">
    <source>
        <dbReference type="ARBA" id="ARBA00019232"/>
    </source>
</evidence>
<accession>A0A543Q6G9</accession>
<dbReference type="Proteomes" id="UP000315403">
    <property type="component" value="Unassembled WGS sequence"/>
</dbReference>
<dbReference type="GO" id="GO:0009003">
    <property type="term" value="F:signal peptidase activity"/>
    <property type="evidence" value="ECO:0007669"/>
    <property type="project" value="UniProtKB-EC"/>
</dbReference>
<reference evidence="5 6" key="1">
    <citation type="submission" date="2019-03" db="EMBL/GenBank/DDBJ databases">
        <title>New insights into Acidothiobacillus thiooxidans sulfur metabolism through coupled gene expression, solution geochemistry, microscopy and spectroscopy analyses.</title>
        <authorList>
            <person name="Camacho D."/>
            <person name="Frazao R."/>
            <person name="Fouillen A."/>
            <person name="Nanci A."/>
            <person name="Lang B.F."/>
            <person name="Apte S.C."/>
            <person name="Baron C."/>
            <person name="Warren L.A."/>
        </authorList>
    </citation>
    <scope>NUCLEOTIDE SEQUENCE [LARGE SCALE GENOMIC DNA]</scope>
    <source>
        <strain evidence="5 6">ATCC 19377</strain>
    </source>
</reference>
<proteinExistence type="inferred from homology"/>
<dbReference type="InterPro" id="IPR019533">
    <property type="entry name" value="Peptidase_S26"/>
</dbReference>
<dbReference type="EMBL" id="SZUV01000001">
    <property type="protein sequence ID" value="TQN51921.1"/>
    <property type="molecule type" value="Genomic_DNA"/>
</dbReference>
<keyword evidence="3 5" id="KW-0378">Hydrolase</keyword>
<evidence type="ECO:0000256" key="2">
    <source>
        <dbReference type="PIRSR" id="PIRSR600223-1"/>
    </source>
</evidence>
<dbReference type="SUPFAM" id="SSF51306">
    <property type="entry name" value="LexA/Signal peptidase"/>
    <property type="match status" value="1"/>
</dbReference>
<feature type="active site" evidence="2">
    <location>
        <position position="101"/>
    </location>
</feature>
<dbReference type="GO" id="GO:0016020">
    <property type="term" value="C:membrane"/>
    <property type="evidence" value="ECO:0007669"/>
    <property type="project" value="UniProtKB-SubCell"/>
</dbReference>
<evidence type="ECO:0000313" key="5">
    <source>
        <dbReference type="EMBL" id="TQN51921.1"/>
    </source>
</evidence>
<dbReference type="GO" id="GO:0006465">
    <property type="term" value="P:signal peptide processing"/>
    <property type="evidence" value="ECO:0007669"/>
    <property type="project" value="InterPro"/>
</dbReference>
<feature type="domain" description="Peptidase S26" evidence="4">
    <location>
        <begin position="29"/>
        <end position="181"/>
    </location>
</feature>
<dbReference type="InterPro" id="IPR036286">
    <property type="entry name" value="LexA/Signal_pep-like_sf"/>
</dbReference>
<protein>
    <recommendedName>
        <fullName evidence="1 3">Signal peptidase I</fullName>
        <ecNumber evidence="3">3.4.21.89</ecNumber>
    </recommendedName>
</protein>
<comment type="similarity">
    <text evidence="3">Belongs to the peptidase S26 family.</text>
</comment>
<sequence length="184" mass="20864">MRFWRGKAMPEAERPKLSIRSKLTLILGAGVLAVLLGPFLRPAIAAHYGISMDPQYQSCLPWSNFFVKYGPVQRPKVGMLLAFHDRKIDVIAHGQNILVVKYLAGVPGDVVRITPKAIWINGKYWGKRWLMPWVHHEHLKTLPPETFTIPKGKYLLMGTTPGAYDGRYWGLVPARKIIGRAWPI</sequence>
<evidence type="ECO:0000256" key="3">
    <source>
        <dbReference type="RuleBase" id="RU362042"/>
    </source>
</evidence>
<name>A0A543Q6G9_ACITH</name>
<evidence type="ECO:0000313" key="6">
    <source>
        <dbReference type="Proteomes" id="UP000315403"/>
    </source>
</evidence>
<feature type="active site" evidence="2">
    <location>
        <position position="51"/>
    </location>
</feature>
<comment type="caution">
    <text evidence="5">The sequence shown here is derived from an EMBL/GenBank/DDBJ whole genome shotgun (WGS) entry which is preliminary data.</text>
</comment>
<evidence type="ECO:0000259" key="4">
    <source>
        <dbReference type="Pfam" id="PF10502"/>
    </source>
</evidence>
<dbReference type="AlphaFoldDB" id="A0A543Q6G9"/>
<dbReference type="GO" id="GO:0004252">
    <property type="term" value="F:serine-type endopeptidase activity"/>
    <property type="evidence" value="ECO:0007669"/>
    <property type="project" value="InterPro"/>
</dbReference>